<dbReference type="STRING" id="1231623.Tasa_029_040"/>
<sequence>MENAVAERIHAETGYGVSSDDAAEHVMPLKDLMEENPIEEAAETYAENDARSLD</sequence>
<gene>
    <name evidence="1" type="ORF">Tasa_029_040</name>
</gene>
<name>A0A0D6MM80_9PROT</name>
<protein>
    <submittedName>
        <fullName evidence="1">Uncharacterized protein</fullName>
    </submittedName>
</protein>
<reference evidence="1 2" key="1">
    <citation type="submission" date="2012-10" db="EMBL/GenBank/DDBJ databases">
        <title>Genome sequencing of Tanticharoenia sakaeratensis NBRC 103193.</title>
        <authorList>
            <person name="Azuma Y."/>
            <person name="Hadano H."/>
            <person name="Hirakawa H."/>
            <person name="Matsushita K."/>
        </authorList>
    </citation>
    <scope>NUCLEOTIDE SEQUENCE [LARGE SCALE GENOMIC DNA]</scope>
    <source>
        <strain evidence="1 2">NBRC 103193</strain>
    </source>
</reference>
<dbReference type="EMBL" id="BALE01000029">
    <property type="protein sequence ID" value="GAN54767.1"/>
    <property type="molecule type" value="Genomic_DNA"/>
</dbReference>
<keyword evidence="2" id="KW-1185">Reference proteome</keyword>
<organism evidence="1 2">
    <name type="scientific">Tanticharoenia sakaeratensis NBRC 103193</name>
    <dbReference type="NCBI Taxonomy" id="1231623"/>
    <lineage>
        <taxon>Bacteria</taxon>
        <taxon>Pseudomonadati</taxon>
        <taxon>Pseudomonadota</taxon>
        <taxon>Alphaproteobacteria</taxon>
        <taxon>Acetobacterales</taxon>
        <taxon>Acetobacteraceae</taxon>
        <taxon>Tanticharoenia</taxon>
    </lineage>
</organism>
<evidence type="ECO:0000313" key="2">
    <source>
        <dbReference type="Proteomes" id="UP000032679"/>
    </source>
</evidence>
<accession>A0A0D6MM80</accession>
<proteinExistence type="predicted"/>
<evidence type="ECO:0000313" key="1">
    <source>
        <dbReference type="EMBL" id="GAN54767.1"/>
    </source>
</evidence>
<comment type="caution">
    <text evidence="1">The sequence shown here is derived from an EMBL/GenBank/DDBJ whole genome shotgun (WGS) entry which is preliminary data.</text>
</comment>
<dbReference type="Proteomes" id="UP000032679">
    <property type="component" value="Unassembled WGS sequence"/>
</dbReference>
<dbReference type="AlphaFoldDB" id="A0A0D6MM80"/>